<sequence length="114" mass="12611">MFKGAWILPLVMVLVLLPALAMAQDRAPVFKDLPGVVPEKSRVTVDNGPDESPRCESGTAYMRHHDSLRGGAFGRGFPTHVYRCESKGFTYTGTDMPPNRPWVPGLNPQFLPEN</sequence>
<keyword evidence="3" id="KW-1185">Reference proteome</keyword>
<dbReference type="EMBL" id="JAUSRF010000010">
    <property type="protein sequence ID" value="MDP9838559.1"/>
    <property type="molecule type" value="Genomic_DNA"/>
</dbReference>
<keyword evidence="1" id="KW-0732">Signal</keyword>
<gene>
    <name evidence="2" type="ORF">J2T09_003327</name>
</gene>
<evidence type="ECO:0000313" key="3">
    <source>
        <dbReference type="Proteomes" id="UP001241472"/>
    </source>
</evidence>
<evidence type="ECO:0000256" key="1">
    <source>
        <dbReference type="SAM" id="SignalP"/>
    </source>
</evidence>
<proteinExistence type="predicted"/>
<evidence type="ECO:0000313" key="2">
    <source>
        <dbReference type="EMBL" id="MDP9838559.1"/>
    </source>
</evidence>
<evidence type="ECO:0008006" key="4">
    <source>
        <dbReference type="Google" id="ProtNLM"/>
    </source>
</evidence>
<feature type="signal peptide" evidence="1">
    <location>
        <begin position="1"/>
        <end position="23"/>
    </location>
</feature>
<accession>A0ABT9PVP0</accession>
<reference evidence="2 3" key="1">
    <citation type="submission" date="2023-07" db="EMBL/GenBank/DDBJ databases">
        <title>Sorghum-associated microbial communities from plants grown in Nebraska, USA.</title>
        <authorList>
            <person name="Schachtman D."/>
        </authorList>
    </citation>
    <scope>NUCLEOTIDE SEQUENCE [LARGE SCALE GENOMIC DNA]</scope>
    <source>
        <strain evidence="2 3">DS1307</strain>
    </source>
</reference>
<dbReference type="RefSeq" id="WP_306836563.1">
    <property type="nucleotide sequence ID" value="NZ_JAUSRF010000010.1"/>
</dbReference>
<dbReference type="Proteomes" id="UP001241472">
    <property type="component" value="Unassembled WGS sequence"/>
</dbReference>
<organism evidence="2 3">
    <name type="scientific">Neorhizobium huautlense</name>
    <dbReference type="NCBI Taxonomy" id="67774"/>
    <lineage>
        <taxon>Bacteria</taxon>
        <taxon>Pseudomonadati</taxon>
        <taxon>Pseudomonadota</taxon>
        <taxon>Alphaproteobacteria</taxon>
        <taxon>Hyphomicrobiales</taxon>
        <taxon>Rhizobiaceae</taxon>
        <taxon>Rhizobium/Agrobacterium group</taxon>
        <taxon>Neorhizobium</taxon>
    </lineage>
</organism>
<protein>
    <recommendedName>
        <fullName evidence="4">Transmembrane protein</fullName>
    </recommendedName>
</protein>
<name>A0ABT9PVP0_9HYPH</name>
<feature type="chain" id="PRO_5047021395" description="Transmembrane protein" evidence="1">
    <location>
        <begin position="24"/>
        <end position="114"/>
    </location>
</feature>
<comment type="caution">
    <text evidence="2">The sequence shown here is derived from an EMBL/GenBank/DDBJ whole genome shotgun (WGS) entry which is preliminary data.</text>
</comment>